<dbReference type="GeneID" id="41339054"/>
<dbReference type="EMBL" id="VKID01000001">
    <property type="protein sequence ID" value="TRX99668.1"/>
    <property type="molecule type" value="Genomic_DNA"/>
</dbReference>
<accession>A0A553IHK0</accession>
<sequence length="158" mass="17726">MASKKVYELTQSGLDQLKDELTHLKDVKRVENLEALKEAREQGDLSENADYDAARNEQARIEARILEIESILKNVKIIRTNDDSTTVNIGKKVLLHFVEKNKDVEYHVVGTIEADPKNFKISIESPLGRAIKGKEVGDLVQIKSATNKQSNVEIKAIS</sequence>
<dbReference type="InterPro" id="IPR018151">
    <property type="entry name" value="TF_GreA/GreB_CS"/>
</dbReference>
<keyword evidence="5 8" id="KW-0804">Transcription</keyword>
<dbReference type="Gene3D" id="1.10.287.180">
    <property type="entry name" value="Transcription elongation factor, GreA/GreB, N-terminal domain"/>
    <property type="match status" value="1"/>
</dbReference>
<dbReference type="NCBIfam" id="TIGR01462">
    <property type="entry name" value="greA"/>
    <property type="match status" value="1"/>
</dbReference>
<dbReference type="GO" id="GO:0006354">
    <property type="term" value="P:DNA-templated transcription elongation"/>
    <property type="evidence" value="ECO:0007669"/>
    <property type="project" value="TreeGrafter"/>
</dbReference>
<dbReference type="Pfam" id="PF03449">
    <property type="entry name" value="GreA_GreB_N"/>
    <property type="match status" value="1"/>
</dbReference>
<dbReference type="InterPro" id="IPR036805">
    <property type="entry name" value="Tscrpt_elong_fac_GreA/B_N_sf"/>
</dbReference>
<comment type="similarity">
    <text evidence="1 8 9">Belongs to the GreA/GreB family.</text>
</comment>
<dbReference type="NCBIfam" id="NF001263">
    <property type="entry name" value="PRK00226.1-4"/>
    <property type="match status" value="1"/>
</dbReference>
<gene>
    <name evidence="8 12" type="primary">greA</name>
    <name evidence="12" type="ORF">FNV44_01105</name>
</gene>
<organism evidence="12 13">
    <name type="scientific">Acholeplasma laidlawii</name>
    <dbReference type="NCBI Taxonomy" id="2148"/>
    <lineage>
        <taxon>Bacteria</taxon>
        <taxon>Bacillati</taxon>
        <taxon>Mycoplasmatota</taxon>
        <taxon>Mollicutes</taxon>
        <taxon>Acholeplasmatales</taxon>
        <taxon>Acholeplasmataceae</taxon>
        <taxon>Acholeplasma</taxon>
    </lineage>
</organism>
<keyword evidence="12" id="KW-0648">Protein biosynthesis</keyword>
<reference evidence="12 13" key="1">
    <citation type="submission" date="2019-07" db="EMBL/GenBank/DDBJ databases">
        <title>Genome sequence of Acholeplasma laidlawii strain with increased resistance to erythromycin.</title>
        <authorList>
            <person name="Medvedeva E.S."/>
            <person name="Baranova N.B."/>
            <person name="Siniagina M.N."/>
            <person name="Mouzykantov A."/>
            <person name="Chernova O.A."/>
            <person name="Chernov V.M."/>
        </authorList>
    </citation>
    <scope>NUCLEOTIDE SEQUENCE [LARGE SCALE GENOMIC DNA]</scope>
    <source>
        <strain evidence="12 13">PG8REry</strain>
    </source>
</reference>
<evidence type="ECO:0000313" key="12">
    <source>
        <dbReference type="EMBL" id="TRX99668.1"/>
    </source>
</evidence>
<dbReference type="PANTHER" id="PTHR30437">
    <property type="entry name" value="TRANSCRIPTION ELONGATION FACTOR GREA"/>
    <property type="match status" value="1"/>
</dbReference>
<dbReference type="RefSeq" id="WP_012242845.1">
    <property type="nucleotide sequence ID" value="NZ_CP103951.1"/>
</dbReference>
<evidence type="ECO:0000259" key="11">
    <source>
        <dbReference type="Pfam" id="PF03449"/>
    </source>
</evidence>
<dbReference type="FunFam" id="1.10.287.180:FF:000001">
    <property type="entry name" value="Transcription elongation factor GreA"/>
    <property type="match status" value="1"/>
</dbReference>
<name>A0A553IHK0_ACHLA</name>
<dbReference type="InterPro" id="IPR036953">
    <property type="entry name" value="GreA/GreB_C_sf"/>
</dbReference>
<dbReference type="Proteomes" id="UP000315938">
    <property type="component" value="Unassembled WGS sequence"/>
</dbReference>
<dbReference type="SUPFAM" id="SSF54534">
    <property type="entry name" value="FKBP-like"/>
    <property type="match status" value="1"/>
</dbReference>
<keyword evidence="3 8" id="KW-0805">Transcription regulation</keyword>
<dbReference type="AlphaFoldDB" id="A0A553IHK0"/>
<dbReference type="GO" id="GO:0003746">
    <property type="term" value="F:translation elongation factor activity"/>
    <property type="evidence" value="ECO:0007669"/>
    <property type="project" value="UniProtKB-KW"/>
</dbReference>
<evidence type="ECO:0000256" key="2">
    <source>
        <dbReference type="ARBA" id="ARBA00013729"/>
    </source>
</evidence>
<dbReference type="SUPFAM" id="SSF46557">
    <property type="entry name" value="GreA transcript cleavage protein, N-terminal domain"/>
    <property type="match status" value="1"/>
</dbReference>
<dbReference type="Gene3D" id="3.10.50.30">
    <property type="entry name" value="Transcription elongation factor, GreA/GreB, C-terminal domain"/>
    <property type="match status" value="1"/>
</dbReference>
<keyword evidence="12" id="KW-0251">Elongation factor</keyword>
<evidence type="ECO:0000256" key="8">
    <source>
        <dbReference type="HAMAP-Rule" id="MF_00105"/>
    </source>
</evidence>
<dbReference type="HAMAP" id="MF_00105">
    <property type="entry name" value="GreA_GreB"/>
    <property type="match status" value="1"/>
</dbReference>
<evidence type="ECO:0000256" key="9">
    <source>
        <dbReference type="RuleBase" id="RU000556"/>
    </source>
</evidence>
<dbReference type="OMA" id="TWLTQEA"/>
<evidence type="ECO:0000313" key="13">
    <source>
        <dbReference type="Proteomes" id="UP000315938"/>
    </source>
</evidence>
<evidence type="ECO:0000256" key="1">
    <source>
        <dbReference type="ARBA" id="ARBA00008213"/>
    </source>
</evidence>
<proteinExistence type="inferred from homology"/>
<dbReference type="GO" id="GO:0003677">
    <property type="term" value="F:DNA binding"/>
    <property type="evidence" value="ECO:0007669"/>
    <property type="project" value="UniProtKB-UniRule"/>
</dbReference>
<comment type="caution">
    <text evidence="12">The sequence shown here is derived from an EMBL/GenBank/DDBJ whole genome shotgun (WGS) entry which is preliminary data.</text>
</comment>
<evidence type="ECO:0000256" key="3">
    <source>
        <dbReference type="ARBA" id="ARBA00023015"/>
    </source>
</evidence>
<dbReference type="PROSITE" id="PS00829">
    <property type="entry name" value="GREAB_1"/>
    <property type="match status" value="1"/>
</dbReference>
<dbReference type="Pfam" id="PF01272">
    <property type="entry name" value="GreA_GreB"/>
    <property type="match status" value="1"/>
</dbReference>
<evidence type="ECO:0000256" key="5">
    <source>
        <dbReference type="ARBA" id="ARBA00023163"/>
    </source>
</evidence>
<dbReference type="PANTHER" id="PTHR30437:SF4">
    <property type="entry name" value="TRANSCRIPTION ELONGATION FACTOR GREA"/>
    <property type="match status" value="1"/>
</dbReference>
<dbReference type="GO" id="GO:0032784">
    <property type="term" value="P:regulation of DNA-templated transcription elongation"/>
    <property type="evidence" value="ECO:0007669"/>
    <property type="project" value="UniProtKB-UniRule"/>
</dbReference>
<protein>
    <recommendedName>
        <fullName evidence="2 8">Transcription elongation factor GreA</fullName>
    </recommendedName>
    <alternativeName>
        <fullName evidence="7 8">Transcript cleavage factor GreA</fullName>
    </alternativeName>
</protein>
<dbReference type="SMR" id="A0A553IHK0"/>
<evidence type="ECO:0000256" key="4">
    <source>
        <dbReference type="ARBA" id="ARBA00023125"/>
    </source>
</evidence>
<dbReference type="InterPro" id="IPR001437">
    <property type="entry name" value="Tscrpt_elong_fac_GreA/B_C"/>
</dbReference>
<comment type="function">
    <text evidence="6 8 9">Necessary for efficient RNA polymerase transcription elongation past template-encoded arresting sites. The arresting sites in DNA have the property of trapping a certain fraction of elongating RNA polymerases that pass through, resulting in locked ternary complexes. Cleavage of the nascent transcript by cleavage factors such as GreA or GreB allows the resumption of elongation from the new 3'terminus. GreA releases sequences of 2 to 3 nucleotides.</text>
</comment>
<evidence type="ECO:0000256" key="7">
    <source>
        <dbReference type="ARBA" id="ARBA00030776"/>
    </source>
</evidence>
<feature type="domain" description="Transcription elongation factor GreA/GreB C-terminal" evidence="10">
    <location>
        <begin position="84"/>
        <end position="158"/>
    </location>
</feature>
<dbReference type="PIRSF" id="PIRSF006092">
    <property type="entry name" value="GreA_GreB"/>
    <property type="match status" value="1"/>
</dbReference>
<dbReference type="InterPro" id="IPR023459">
    <property type="entry name" value="Tscrpt_elong_fac_GreA/B_fam"/>
</dbReference>
<evidence type="ECO:0000256" key="6">
    <source>
        <dbReference type="ARBA" id="ARBA00024916"/>
    </source>
</evidence>
<keyword evidence="4 8" id="KW-0238">DNA-binding</keyword>
<dbReference type="InterPro" id="IPR022691">
    <property type="entry name" value="Tscrpt_elong_fac_GreA/B_N"/>
</dbReference>
<dbReference type="GO" id="GO:0070063">
    <property type="term" value="F:RNA polymerase binding"/>
    <property type="evidence" value="ECO:0007669"/>
    <property type="project" value="InterPro"/>
</dbReference>
<evidence type="ECO:0000259" key="10">
    <source>
        <dbReference type="Pfam" id="PF01272"/>
    </source>
</evidence>
<feature type="domain" description="Transcription elongation factor GreA/GreB N-terminal" evidence="11">
    <location>
        <begin position="9"/>
        <end position="77"/>
    </location>
</feature>
<dbReference type="InterPro" id="IPR006359">
    <property type="entry name" value="Tscrpt_elong_fac_GreA"/>
</dbReference>
<dbReference type="InterPro" id="IPR028624">
    <property type="entry name" value="Tscrpt_elong_fac_GreA/B"/>
</dbReference>